<name>T0PXG8_SAPDV</name>
<sequence length="222" mass="25145">MAETFRRAVLDQPAIASLVFAFQCGLYADVRQAFRACDELVEFSRLFYECDVAFPEAFAPHTVWDGRLTLIPEEYCLGGNGYDDRLPLHVAIYENLALLTERMLECRPDLASEDAIILALQSCRPEIVELLLEKRETVPELRQGNNLVQVDGTVLRNRNISTTFLSSILEHTNSSGVEMLQRFGPRATDFDHIDKQMATANATLDNLALALQLFPWLFYPDL</sequence>
<gene>
    <name evidence="1" type="ORF">SDRG_16388</name>
</gene>
<keyword evidence="2" id="KW-1185">Reference proteome</keyword>
<evidence type="ECO:0000313" key="1">
    <source>
        <dbReference type="EMBL" id="EQC25725.1"/>
    </source>
</evidence>
<dbReference type="Proteomes" id="UP000030762">
    <property type="component" value="Unassembled WGS sequence"/>
</dbReference>
<reference evidence="1 2" key="1">
    <citation type="submission" date="2012-04" db="EMBL/GenBank/DDBJ databases">
        <title>The Genome Sequence of Saprolegnia declina VS20.</title>
        <authorList>
            <consortium name="The Broad Institute Genome Sequencing Platform"/>
            <person name="Russ C."/>
            <person name="Nusbaum C."/>
            <person name="Tyler B."/>
            <person name="van West P."/>
            <person name="Dieguez-Uribeondo J."/>
            <person name="de Bruijn I."/>
            <person name="Tripathy S."/>
            <person name="Jiang R."/>
            <person name="Young S.K."/>
            <person name="Zeng Q."/>
            <person name="Gargeya S."/>
            <person name="Fitzgerald M."/>
            <person name="Haas B."/>
            <person name="Abouelleil A."/>
            <person name="Alvarado L."/>
            <person name="Arachchi H.M."/>
            <person name="Berlin A."/>
            <person name="Chapman S.B."/>
            <person name="Goldberg J."/>
            <person name="Griggs A."/>
            <person name="Gujja S."/>
            <person name="Hansen M."/>
            <person name="Howarth C."/>
            <person name="Imamovic A."/>
            <person name="Larimer J."/>
            <person name="McCowen C."/>
            <person name="Montmayeur A."/>
            <person name="Murphy C."/>
            <person name="Neiman D."/>
            <person name="Pearson M."/>
            <person name="Priest M."/>
            <person name="Roberts A."/>
            <person name="Saif S."/>
            <person name="Shea T."/>
            <person name="Sisk P."/>
            <person name="Sykes S."/>
            <person name="Wortman J."/>
            <person name="Nusbaum C."/>
            <person name="Birren B."/>
        </authorList>
    </citation>
    <scope>NUCLEOTIDE SEQUENCE [LARGE SCALE GENOMIC DNA]</scope>
    <source>
        <strain evidence="1 2">VS20</strain>
    </source>
</reference>
<dbReference type="RefSeq" id="XP_008620817.1">
    <property type="nucleotide sequence ID" value="XM_008622595.1"/>
</dbReference>
<evidence type="ECO:0000313" key="2">
    <source>
        <dbReference type="Proteomes" id="UP000030762"/>
    </source>
</evidence>
<proteinExistence type="predicted"/>
<dbReference type="InParanoid" id="T0PXG8"/>
<organism evidence="1 2">
    <name type="scientific">Saprolegnia diclina (strain VS20)</name>
    <dbReference type="NCBI Taxonomy" id="1156394"/>
    <lineage>
        <taxon>Eukaryota</taxon>
        <taxon>Sar</taxon>
        <taxon>Stramenopiles</taxon>
        <taxon>Oomycota</taxon>
        <taxon>Saprolegniomycetes</taxon>
        <taxon>Saprolegniales</taxon>
        <taxon>Saprolegniaceae</taxon>
        <taxon>Saprolegnia</taxon>
    </lineage>
</organism>
<accession>T0PXG8</accession>
<dbReference type="EMBL" id="JH767257">
    <property type="protein sequence ID" value="EQC25725.1"/>
    <property type="molecule type" value="Genomic_DNA"/>
</dbReference>
<feature type="non-terminal residue" evidence="1">
    <location>
        <position position="222"/>
    </location>
</feature>
<dbReference type="AlphaFoldDB" id="T0PXG8"/>
<dbReference type="VEuPathDB" id="FungiDB:SDRG_16388"/>
<dbReference type="GeneID" id="19957115"/>
<protein>
    <submittedName>
        <fullName evidence="1">Uncharacterized protein</fullName>
    </submittedName>
</protein>